<evidence type="ECO:0000256" key="1">
    <source>
        <dbReference type="SAM" id="MobiDB-lite"/>
    </source>
</evidence>
<feature type="region of interest" description="Disordered" evidence="1">
    <location>
        <begin position="360"/>
        <end position="387"/>
    </location>
</feature>
<feature type="signal peptide" evidence="2">
    <location>
        <begin position="1"/>
        <end position="22"/>
    </location>
</feature>
<gene>
    <name evidence="3" type="ORF">JTE90_019102</name>
</gene>
<protein>
    <submittedName>
        <fullName evidence="3">Uncharacterized protein</fullName>
    </submittedName>
</protein>
<evidence type="ECO:0000256" key="2">
    <source>
        <dbReference type="SAM" id="SignalP"/>
    </source>
</evidence>
<keyword evidence="2" id="KW-0732">Signal</keyword>
<sequence length="478" mass="54181">MPTCISLTLLLTLLASPRSCQAQFFASDAPGPISQLLQLVWEPSSLIRMWTALDQLYNVVLGWRAAARTVVELPFRQGRSMSHVKIQEPRSRYKSRQSWEVPHWDWFKKVYDEESYVHRTGSDLVAQHSSSDPVVDKNAPLGLHQGGDLGGISDADFQNLLNSMGAENAREKVPRNLQQSLNAFSNAHQHFINSANRDRNIPSRFQQSLNAFSKDNILSQLYDLRGNENDILNLKNSMNSQNGRLFAPLQQQLPIALRGDVPSNLQQSMNSMNGDFYNHPNLPGTETNRNVLQTFQQSINGLKEMFRDSLSTPLAGPLKQSMAILMSNFRSQPYSPGINPNDFLLLHQLQNIQAFQNSIQTDSSNRNSPKRTFPIHHPKFSDIINKNGDPRRIVKIPQSIDFEQSSQRPNNVNVPMMFFNANSVPNSNPETRLRMFLKLMETLGEMHKKNVKPVDFDDDVNDGQSDDLTDGEQVQNRD</sequence>
<feature type="chain" id="PRO_5043753498" evidence="2">
    <location>
        <begin position="23"/>
        <end position="478"/>
    </location>
</feature>
<name>A0AAV6V845_9ARAC</name>
<organism evidence="3 4">
    <name type="scientific">Oedothorax gibbosus</name>
    <dbReference type="NCBI Taxonomy" id="931172"/>
    <lineage>
        <taxon>Eukaryota</taxon>
        <taxon>Metazoa</taxon>
        <taxon>Ecdysozoa</taxon>
        <taxon>Arthropoda</taxon>
        <taxon>Chelicerata</taxon>
        <taxon>Arachnida</taxon>
        <taxon>Araneae</taxon>
        <taxon>Araneomorphae</taxon>
        <taxon>Entelegynae</taxon>
        <taxon>Araneoidea</taxon>
        <taxon>Linyphiidae</taxon>
        <taxon>Erigoninae</taxon>
        <taxon>Oedothorax</taxon>
    </lineage>
</organism>
<feature type="compositionally biased region" description="Acidic residues" evidence="1">
    <location>
        <begin position="456"/>
        <end position="470"/>
    </location>
</feature>
<evidence type="ECO:0000313" key="3">
    <source>
        <dbReference type="EMBL" id="KAG8192784.1"/>
    </source>
</evidence>
<dbReference type="Proteomes" id="UP000827092">
    <property type="component" value="Unassembled WGS sequence"/>
</dbReference>
<proteinExistence type="predicted"/>
<accession>A0AAV6V845</accession>
<reference evidence="3 4" key="1">
    <citation type="journal article" date="2022" name="Nat. Ecol. Evol.">
        <title>A masculinizing supergene underlies an exaggerated male reproductive morph in a spider.</title>
        <authorList>
            <person name="Hendrickx F."/>
            <person name="De Corte Z."/>
            <person name="Sonet G."/>
            <person name="Van Belleghem S.M."/>
            <person name="Kostlbacher S."/>
            <person name="Vangestel C."/>
        </authorList>
    </citation>
    <scope>NUCLEOTIDE SEQUENCE [LARGE SCALE GENOMIC DNA]</scope>
    <source>
        <strain evidence="3">W744_W776</strain>
    </source>
</reference>
<dbReference type="AlphaFoldDB" id="A0AAV6V845"/>
<comment type="caution">
    <text evidence="3">The sequence shown here is derived from an EMBL/GenBank/DDBJ whole genome shotgun (WGS) entry which is preliminary data.</text>
</comment>
<keyword evidence="4" id="KW-1185">Reference proteome</keyword>
<feature type="region of interest" description="Disordered" evidence="1">
    <location>
        <begin position="452"/>
        <end position="478"/>
    </location>
</feature>
<evidence type="ECO:0000313" key="4">
    <source>
        <dbReference type="Proteomes" id="UP000827092"/>
    </source>
</evidence>
<dbReference type="EMBL" id="JAFNEN010000135">
    <property type="protein sequence ID" value="KAG8192784.1"/>
    <property type="molecule type" value="Genomic_DNA"/>
</dbReference>